<evidence type="ECO:0000313" key="2">
    <source>
        <dbReference type="Proteomes" id="UP001642464"/>
    </source>
</evidence>
<sequence length="241" mass="26657">MMRGLRSVAVVCVLLGLWNAFTPPLKSGWSTARDQSLVARKADSSGLTPFGPVVTYAKALMEGGKSKGEEVAVTKDVLYIKLMYDSDEFKENLVAVLNNPKLKELEKAETMVKLMPGLKSSVMPKFITFLAKKNRLGGVKRIMLEFVQAMYFNNAITPVKVTSAQRLSDEQKDKIKEKMSSKVSTDIKLLEDVDPGLLGGFKLEWGYQDPDRLIAPSQGVDLSLKFILNKRALQKGVVDAL</sequence>
<keyword evidence="2" id="KW-1185">Reference proteome</keyword>
<dbReference type="NCBIfam" id="TIGR01145">
    <property type="entry name" value="ATP_synt_delta"/>
    <property type="match status" value="1"/>
</dbReference>
<comment type="caution">
    <text evidence="1">The sequence shown here is derived from an EMBL/GenBank/DDBJ whole genome shotgun (WGS) entry which is preliminary data.</text>
</comment>
<reference evidence="1 2" key="1">
    <citation type="submission" date="2024-02" db="EMBL/GenBank/DDBJ databases">
        <authorList>
            <person name="Chen Y."/>
            <person name="Shah S."/>
            <person name="Dougan E. K."/>
            <person name="Thang M."/>
            <person name="Chan C."/>
        </authorList>
    </citation>
    <scope>NUCLEOTIDE SEQUENCE [LARGE SCALE GENOMIC DNA]</scope>
</reference>
<proteinExistence type="inferred from homology"/>
<dbReference type="SUPFAM" id="SSF47928">
    <property type="entry name" value="N-terminal domain of the delta subunit of the F1F0-ATP synthase"/>
    <property type="match status" value="1"/>
</dbReference>
<gene>
    <name evidence="1" type="ORF">SCF082_LOCUS16057</name>
</gene>
<dbReference type="InterPro" id="IPR000711">
    <property type="entry name" value="ATPase_OSCP/dsu"/>
</dbReference>
<dbReference type="HAMAP" id="MF_01416">
    <property type="entry name" value="ATP_synth_delta_bact"/>
    <property type="match status" value="1"/>
</dbReference>
<name>A0ABP0K958_9DINO</name>
<dbReference type="Proteomes" id="UP001642464">
    <property type="component" value="Unassembled WGS sequence"/>
</dbReference>
<dbReference type="EMBL" id="CAXAMM010010335">
    <property type="protein sequence ID" value="CAK9023087.1"/>
    <property type="molecule type" value="Genomic_DNA"/>
</dbReference>
<protein>
    <submittedName>
        <fullName evidence="1">ATP synthase subunit delta (ATP synthase F(1) sector subunit delta) (F-type ATPase subunit delta) (F-ATPase subunit delta)</fullName>
    </submittedName>
</protein>
<dbReference type="Gene3D" id="1.10.520.20">
    <property type="entry name" value="N-terminal domain of the delta subunit of the F1F0-ATP synthase"/>
    <property type="match status" value="1"/>
</dbReference>
<accession>A0ABP0K958</accession>
<evidence type="ECO:0000313" key="1">
    <source>
        <dbReference type="EMBL" id="CAK9023087.1"/>
    </source>
</evidence>
<dbReference type="Pfam" id="PF00213">
    <property type="entry name" value="OSCP"/>
    <property type="match status" value="1"/>
</dbReference>
<dbReference type="InterPro" id="IPR026015">
    <property type="entry name" value="ATP_synth_OSCP/delta_N_sf"/>
</dbReference>
<organism evidence="1 2">
    <name type="scientific">Durusdinium trenchii</name>
    <dbReference type="NCBI Taxonomy" id="1381693"/>
    <lineage>
        <taxon>Eukaryota</taxon>
        <taxon>Sar</taxon>
        <taxon>Alveolata</taxon>
        <taxon>Dinophyceae</taxon>
        <taxon>Suessiales</taxon>
        <taxon>Symbiodiniaceae</taxon>
        <taxon>Durusdinium</taxon>
    </lineage>
</organism>
<dbReference type="PANTHER" id="PTHR11910">
    <property type="entry name" value="ATP SYNTHASE DELTA CHAIN"/>
    <property type="match status" value="1"/>
</dbReference>